<feature type="compositionally biased region" description="Gly residues" evidence="1">
    <location>
        <begin position="98"/>
        <end position="109"/>
    </location>
</feature>
<feature type="region of interest" description="Disordered" evidence="1">
    <location>
        <begin position="84"/>
        <end position="109"/>
    </location>
</feature>
<reference evidence="2 3" key="1">
    <citation type="submission" date="2018-08" db="EMBL/GenBank/DDBJ databases">
        <title>Draft genome of the lignicolous fungus Coniochaeta pulveracea.</title>
        <authorList>
            <person name="Borstlap C.J."/>
            <person name="De Witt R.N."/>
            <person name="Botha A."/>
            <person name="Volschenk H."/>
        </authorList>
    </citation>
    <scope>NUCLEOTIDE SEQUENCE [LARGE SCALE GENOMIC DNA]</scope>
    <source>
        <strain evidence="2 3">CAB683</strain>
    </source>
</reference>
<gene>
    <name evidence="2" type="ORF">DL546_006011</name>
</gene>
<organism evidence="2 3">
    <name type="scientific">Coniochaeta pulveracea</name>
    <dbReference type="NCBI Taxonomy" id="177199"/>
    <lineage>
        <taxon>Eukaryota</taxon>
        <taxon>Fungi</taxon>
        <taxon>Dikarya</taxon>
        <taxon>Ascomycota</taxon>
        <taxon>Pezizomycotina</taxon>
        <taxon>Sordariomycetes</taxon>
        <taxon>Sordariomycetidae</taxon>
        <taxon>Coniochaetales</taxon>
        <taxon>Coniochaetaceae</taxon>
        <taxon>Coniochaeta</taxon>
    </lineage>
</organism>
<name>A0A420YCF3_9PEZI</name>
<evidence type="ECO:0000313" key="3">
    <source>
        <dbReference type="Proteomes" id="UP000275385"/>
    </source>
</evidence>
<proteinExistence type="predicted"/>
<protein>
    <submittedName>
        <fullName evidence="2">Uncharacterized protein</fullName>
    </submittedName>
</protein>
<dbReference type="EMBL" id="QVQW01000020">
    <property type="protein sequence ID" value="RKU45553.1"/>
    <property type="molecule type" value="Genomic_DNA"/>
</dbReference>
<sequence length="109" mass="11903">MTSGGGSSHECYPPSPESYACDDPAPASTTTQPGECDTDRTGDFVADRQLSFERHEQYGYAPVRASIRRVADRRRDIRQIELAQARAVRDAKRDRGQRSGGSGKGTGNK</sequence>
<dbReference type="Proteomes" id="UP000275385">
    <property type="component" value="Unassembled WGS sequence"/>
</dbReference>
<comment type="caution">
    <text evidence="2">The sequence shown here is derived from an EMBL/GenBank/DDBJ whole genome shotgun (WGS) entry which is preliminary data.</text>
</comment>
<keyword evidence="3" id="KW-1185">Reference proteome</keyword>
<feature type="region of interest" description="Disordered" evidence="1">
    <location>
        <begin position="1"/>
        <end position="41"/>
    </location>
</feature>
<evidence type="ECO:0000313" key="2">
    <source>
        <dbReference type="EMBL" id="RKU45553.1"/>
    </source>
</evidence>
<dbReference type="AlphaFoldDB" id="A0A420YCF3"/>
<feature type="compositionally biased region" description="Basic and acidic residues" evidence="1">
    <location>
        <begin position="87"/>
        <end position="97"/>
    </location>
</feature>
<evidence type="ECO:0000256" key="1">
    <source>
        <dbReference type="SAM" id="MobiDB-lite"/>
    </source>
</evidence>
<accession>A0A420YCF3</accession>